<dbReference type="PANTHER" id="PTHR43592:SF15">
    <property type="entry name" value="CAAX AMINO TERMINAL PROTEASE FAMILY PROTEIN"/>
    <property type="match status" value="1"/>
</dbReference>
<evidence type="ECO:0000313" key="4">
    <source>
        <dbReference type="Proteomes" id="UP000677611"/>
    </source>
</evidence>
<dbReference type="Proteomes" id="UP000677611">
    <property type="component" value="Unassembled WGS sequence"/>
</dbReference>
<keyword evidence="3" id="KW-0378">Hydrolase</keyword>
<dbReference type="InterPro" id="IPR003675">
    <property type="entry name" value="Rce1/LyrA-like_dom"/>
</dbReference>
<gene>
    <name evidence="3" type="ORF">J4P90_11035</name>
</gene>
<keyword evidence="3" id="KW-0645">Protease</keyword>
<feature type="domain" description="CAAX prenyl protease 2/Lysostaphin resistance protein A-like" evidence="2">
    <location>
        <begin position="135"/>
        <end position="224"/>
    </location>
</feature>
<keyword evidence="1" id="KW-0472">Membrane</keyword>
<protein>
    <submittedName>
        <fullName evidence="3">CPBP family intramembrane metalloprotease</fullName>
    </submittedName>
</protein>
<feature type="transmembrane region" description="Helical" evidence="1">
    <location>
        <begin position="87"/>
        <end position="106"/>
    </location>
</feature>
<evidence type="ECO:0000313" key="3">
    <source>
        <dbReference type="EMBL" id="MBO1625770.1"/>
    </source>
</evidence>
<dbReference type="EMBL" id="JAGDQJ010000011">
    <property type="protein sequence ID" value="MBO1625770.1"/>
    <property type="molecule type" value="Genomic_DNA"/>
</dbReference>
<accession>A0ABS3NYX8</accession>
<keyword evidence="1" id="KW-1133">Transmembrane helix</keyword>
<dbReference type="Pfam" id="PF02517">
    <property type="entry name" value="Rce1-like"/>
    <property type="match status" value="1"/>
</dbReference>
<feature type="transmembrane region" description="Helical" evidence="1">
    <location>
        <begin position="164"/>
        <end position="186"/>
    </location>
</feature>
<organism evidence="3 4">
    <name type="scientific">Bacillus arachidis</name>
    <dbReference type="NCBI Taxonomy" id="2819290"/>
    <lineage>
        <taxon>Bacteria</taxon>
        <taxon>Bacillati</taxon>
        <taxon>Bacillota</taxon>
        <taxon>Bacilli</taxon>
        <taxon>Bacillales</taxon>
        <taxon>Bacillaceae</taxon>
        <taxon>Bacillus</taxon>
    </lineage>
</organism>
<reference evidence="3 4" key="1">
    <citation type="submission" date="2021-03" db="EMBL/GenBank/DDBJ databases">
        <title>Identification of novel Bacillus strains.</title>
        <authorList>
            <person name="Xiao Z."/>
            <person name="Li Y."/>
            <person name="Shen J."/>
        </authorList>
    </citation>
    <scope>NUCLEOTIDE SEQUENCE [LARGE SCALE GENOMIC DNA]</scope>
    <source>
        <strain evidence="3 4">SY8</strain>
    </source>
</reference>
<feature type="transmembrane region" description="Helical" evidence="1">
    <location>
        <begin position="38"/>
        <end position="66"/>
    </location>
</feature>
<proteinExistence type="predicted"/>
<dbReference type="RefSeq" id="WP_208017658.1">
    <property type="nucleotide sequence ID" value="NZ_JAGDQJ010000011.1"/>
</dbReference>
<feature type="transmembrane region" description="Helical" evidence="1">
    <location>
        <begin position="212"/>
        <end position="232"/>
    </location>
</feature>
<comment type="caution">
    <text evidence="3">The sequence shown here is derived from an EMBL/GenBank/DDBJ whole genome shotgun (WGS) entry which is preliminary data.</text>
</comment>
<name>A0ABS3NYX8_9BACI</name>
<feature type="transmembrane region" description="Helical" evidence="1">
    <location>
        <begin position="134"/>
        <end position="152"/>
    </location>
</feature>
<evidence type="ECO:0000259" key="2">
    <source>
        <dbReference type="Pfam" id="PF02517"/>
    </source>
</evidence>
<dbReference type="PANTHER" id="PTHR43592">
    <property type="entry name" value="CAAX AMINO TERMINAL PROTEASE"/>
    <property type="match status" value="1"/>
</dbReference>
<evidence type="ECO:0000256" key="1">
    <source>
        <dbReference type="SAM" id="Phobius"/>
    </source>
</evidence>
<dbReference type="GO" id="GO:0008237">
    <property type="term" value="F:metallopeptidase activity"/>
    <property type="evidence" value="ECO:0007669"/>
    <property type="project" value="UniProtKB-KW"/>
</dbReference>
<keyword evidence="4" id="KW-1185">Reference proteome</keyword>
<sequence>MVILTALFVYLVLGEGIIGKRWYNKLQEDIKRNQNARVLFYIRTMSIMWGLTAIMLVTSYFIDIPFETYGLKLTSIDSIRIHHVENVNISMLVGAFIGMIISVIAIKKSKVFQRHTEKQMSNFSEMLPTNYRESVIWILICITAGITEELLFRSFMMNYLTQLLPWLSTTGVVIVSSVIFGLAHIYQGWKGIVGTMILGFLFGRLYVTTGSIYPSILLHIIIDLLVLVRLFVLKGKVILK</sequence>
<keyword evidence="3" id="KW-0482">Metalloprotease</keyword>
<keyword evidence="1" id="KW-0812">Transmembrane</keyword>